<protein>
    <submittedName>
        <fullName evidence="2">Uncharacterized protein</fullName>
    </submittedName>
</protein>
<dbReference type="AlphaFoldDB" id="A0A9W6R9F2"/>
<proteinExistence type="predicted"/>
<evidence type="ECO:0000313" key="2">
    <source>
        <dbReference type="EMBL" id="GLY71686.1"/>
    </source>
</evidence>
<feature type="compositionally biased region" description="Polar residues" evidence="1">
    <location>
        <begin position="88"/>
        <end position="97"/>
    </location>
</feature>
<dbReference type="EMBL" id="BSTI01000044">
    <property type="protein sequence ID" value="GLY71686.1"/>
    <property type="molecule type" value="Genomic_DNA"/>
</dbReference>
<keyword evidence="3" id="KW-1185">Reference proteome</keyword>
<feature type="compositionally biased region" description="Basic residues" evidence="1">
    <location>
        <begin position="48"/>
        <end position="59"/>
    </location>
</feature>
<gene>
    <name evidence="2" type="ORF">Atai01_83050</name>
</gene>
<organism evidence="2 3">
    <name type="scientific">Amycolatopsis taiwanensis</name>
    <dbReference type="NCBI Taxonomy" id="342230"/>
    <lineage>
        <taxon>Bacteria</taxon>
        <taxon>Bacillati</taxon>
        <taxon>Actinomycetota</taxon>
        <taxon>Actinomycetes</taxon>
        <taxon>Pseudonocardiales</taxon>
        <taxon>Pseudonocardiaceae</taxon>
        <taxon>Amycolatopsis</taxon>
    </lineage>
</organism>
<sequence length="122" mass="13705">MMAANHYPDGLAPEDIAALQRAVDDELRREGHPVQERPEPSFLPTIPRRARRRSTSRASRRPDTSAPSTQHRRVAPSADRDRRRTPANGRTTRTTANGHAWPWPTVSPTQAPGHEHRTPELA</sequence>
<evidence type="ECO:0000313" key="3">
    <source>
        <dbReference type="Proteomes" id="UP001165136"/>
    </source>
</evidence>
<reference evidence="2" key="1">
    <citation type="submission" date="2023-03" db="EMBL/GenBank/DDBJ databases">
        <title>Amycolatopsis taiwanensis NBRC 103393.</title>
        <authorList>
            <person name="Ichikawa N."/>
            <person name="Sato H."/>
            <person name="Tonouchi N."/>
        </authorList>
    </citation>
    <scope>NUCLEOTIDE SEQUENCE</scope>
    <source>
        <strain evidence="2">NBRC 103393</strain>
    </source>
</reference>
<dbReference type="Proteomes" id="UP001165136">
    <property type="component" value="Unassembled WGS sequence"/>
</dbReference>
<evidence type="ECO:0000256" key="1">
    <source>
        <dbReference type="SAM" id="MobiDB-lite"/>
    </source>
</evidence>
<accession>A0A9W6R9F2</accession>
<feature type="compositionally biased region" description="Basic and acidic residues" evidence="1">
    <location>
        <begin position="113"/>
        <end position="122"/>
    </location>
</feature>
<feature type="compositionally biased region" description="Basic and acidic residues" evidence="1">
    <location>
        <begin position="22"/>
        <end position="39"/>
    </location>
</feature>
<name>A0A9W6R9F2_9PSEU</name>
<comment type="caution">
    <text evidence="2">The sequence shown here is derived from an EMBL/GenBank/DDBJ whole genome shotgun (WGS) entry which is preliminary data.</text>
</comment>
<feature type="region of interest" description="Disordered" evidence="1">
    <location>
        <begin position="1"/>
        <end position="122"/>
    </location>
</feature>